<dbReference type="OrthoDB" id="8684708at2"/>
<evidence type="ECO:0000313" key="2">
    <source>
        <dbReference type="EMBL" id="RKR86828.1"/>
    </source>
</evidence>
<dbReference type="SUPFAM" id="SSF54427">
    <property type="entry name" value="NTF2-like"/>
    <property type="match status" value="1"/>
</dbReference>
<dbReference type="Pfam" id="PF12680">
    <property type="entry name" value="SnoaL_2"/>
    <property type="match status" value="1"/>
</dbReference>
<sequence length="110" mass="12276">MSVPVPSAVTRYFAATENGDRDALVASFADDAVVIDEGRTHRGRAEIRQWRDEVATAYEYTVEVLGAKPDGPDGYLVTTRLEGNFPGNVVDLRFRFRLRDDLIAYLEIAP</sequence>
<dbReference type="RefSeq" id="WP_121155168.1">
    <property type="nucleotide sequence ID" value="NZ_RBKT01000001.1"/>
</dbReference>
<proteinExistence type="predicted"/>
<dbReference type="InterPro" id="IPR037401">
    <property type="entry name" value="SnoaL-like"/>
</dbReference>
<accession>A0A495JE77</accession>
<organism evidence="2 3">
    <name type="scientific">Micromonospora pisi</name>
    <dbReference type="NCBI Taxonomy" id="589240"/>
    <lineage>
        <taxon>Bacteria</taxon>
        <taxon>Bacillati</taxon>
        <taxon>Actinomycetota</taxon>
        <taxon>Actinomycetes</taxon>
        <taxon>Micromonosporales</taxon>
        <taxon>Micromonosporaceae</taxon>
        <taxon>Micromonospora</taxon>
    </lineage>
</organism>
<protein>
    <submittedName>
        <fullName evidence="2">SnoaL-like protein</fullName>
    </submittedName>
</protein>
<reference evidence="2 3" key="1">
    <citation type="submission" date="2018-10" db="EMBL/GenBank/DDBJ databases">
        <title>Sequencing the genomes of 1000 actinobacteria strains.</title>
        <authorList>
            <person name="Klenk H.-P."/>
        </authorList>
    </citation>
    <scope>NUCLEOTIDE SEQUENCE [LARGE SCALE GENOMIC DNA]</scope>
    <source>
        <strain evidence="2 3">DSM 45175</strain>
    </source>
</reference>
<dbReference type="Gene3D" id="3.10.450.50">
    <property type="match status" value="1"/>
</dbReference>
<keyword evidence="3" id="KW-1185">Reference proteome</keyword>
<dbReference type="AlphaFoldDB" id="A0A495JE77"/>
<name>A0A495JE77_9ACTN</name>
<dbReference type="InterPro" id="IPR032710">
    <property type="entry name" value="NTF2-like_dom_sf"/>
</dbReference>
<dbReference type="Proteomes" id="UP000277671">
    <property type="component" value="Unassembled WGS sequence"/>
</dbReference>
<comment type="caution">
    <text evidence="2">The sequence shown here is derived from an EMBL/GenBank/DDBJ whole genome shotgun (WGS) entry which is preliminary data.</text>
</comment>
<dbReference type="EMBL" id="RBKT01000001">
    <property type="protein sequence ID" value="RKR86828.1"/>
    <property type="molecule type" value="Genomic_DNA"/>
</dbReference>
<evidence type="ECO:0000259" key="1">
    <source>
        <dbReference type="Pfam" id="PF12680"/>
    </source>
</evidence>
<feature type="domain" description="SnoaL-like" evidence="1">
    <location>
        <begin position="9"/>
        <end position="105"/>
    </location>
</feature>
<gene>
    <name evidence="2" type="ORF">BDK92_1096</name>
</gene>
<evidence type="ECO:0000313" key="3">
    <source>
        <dbReference type="Proteomes" id="UP000277671"/>
    </source>
</evidence>